<dbReference type="PROSITE" id="PS01175">
    <property type="entry name" value="RIBONUCLEASE_II"/>
    <property type="match status" value="1"/>
</dbReference>
<dbReference type="GO" id="GO:0004540">
    <property type="term" value="F:RNA nuclease activity"/>
    <property type="evidence" value="ECO:0007669"/>
    <property type="project" value="InterPro"/>
</dbReference>
<evidence type="ECO:0000256" key="2">
    <source>
        <dbReference type="ARBA" id="ARBA00022741"/>
    </source>
</evidence>
<evidence type="ECO:0000259" key="7">
    <source>
        <dbReference type="SMART" id="SM00955"/>
    </source>
</evidence>
<proteinExistence type="inferred from homology"/>
<feature type="compositionally biased region" description="Acidic residues" evidence="6">
    <location>
        <begin position="574"/>
        <end position="593"/>
    </location>
</feature>
<feature type="compositionally biased region" description="Basic and acidic residues" evidence="6">
    <location>
        <begin position="563"/>
        <end position="572"/>
    </location>
</feature>
<dbReference type="SMART" id="SM00955">
    <property type="entry name" value="RNB"/>
    <property type="match status" value="1"/>
</dbReference>
<dbReference type="PANTHER" id="PTHR43788">
    <property type="entry name" value="DNA2/NAM7 HELICASE FAMILY MEMBER"/>
    <property type="match status" value="1"/>
</dbReference>
<feature type="compositionally biased region" description="Polar residues" evidence="6">
    <location>
        <begin position="2344"/>
        <end position="2355"/>
    </location>
</feature>
<dbReference type="Pfam" id="PF00773">
    <property type="entry name" value="RNB"/>
    <property type="match status" value="1"/>
</dbReference>
<dbReference type="PANTHER" id="PTHR43788:SF16">
    <property type="entry name" value="HELICASE WITH ZINC FINGER 2"/>
    <property type="match status" value="1"/>
</dbReference>
<dbReference type="InterPro" id="IPR056787">
    <property type="entry name" value="OB_HELZ2"/>
</dbReference>
<comment type="similarity">
    <text evidence="1">Belongs to the DNA2/NAM7 helicase family.</text>
</comment>
<keyword evidence="5" id="KW-0067">ATP-binding</keyword>
<dbReference type="InterPro" id="IPR050534">
    <property type="entry name" value="Coronavir_polyprotein_1ab"/>
</dbReference>
<evidence type="ECO:0000256" key="1">
    <source>
        <dbReference type="ARBA" id="ARBA00007913"/>
    </source>
</evidence>
<dbReference type="InterPro" id="IPR012340">
    <property type="entry name" value="NA-bd_OB-fold"/>
</dbReference>
<dbReference type="GO" id="GO:0005694">
    <property type="term" value="C:chromosome"/>
    <property type="evidence" value="ECO:0007669"/>
    <property type="project" value="UniProtKB-ARBA"/>
</dbReference>
<feature type="region of interest" description="Disordered" evidence="6">
    <location>
        <begin position="49"/>
        <end position="105"/>
    </location>
</feature>
<keyword evidence="4" id="KW-0347">Helicase</keyword>
<dbReference type="EMBL" id="JBAMIC010000011">
    <property type="protein sequence ID" value="KAK7100384.1"/>
    <property type="molecule type" value="Genomic_DNA"/>
</dbReference>
<dbReference type="GO" id="GO:0003723">
    <property type="term" value="F:RNA binding"/>
    <property type="evidence" value="ECO:0007669"/>
    <property type="project" value="InterPro"/>
</dbReference>
<sequence>MAVRLCRLLWPQGRLCGLKLTPCVRTGNRACGTQKPLPVSHFTRASVHQDTQMGLYGSKPENNLTMEEGRESPPSADEQQTSEDGSDSASVRQSDTPESSENFGDAQRAVEIFEGDPHEDFLEAIEPFFTRAERAISHERFDFSAAKDLVLVLRDLGQRYEAKGCTEASLEETVMTRALKTVFDLMDGVNLSQAEVYDPRQTMVYLYCAMAVFPRTLRLERNAQGILLYHFSPKGSVCPRQLEELNRFCALKTECEGTKGWPNLLQHKRLLADLAAWLEVDMTPIAHMISSKSMTILSILVGETRKMSALPGMSTVSDRMERLLEMNVVVAASSFVRKGFLREAKDYRRILMRVDTSRLPPFLATRYAYVNARLLNNCREFAKALNIARDAITAVTDPEERREFEQLINEINDALETVSQGRHNQGPADPQWLEGTYALTNQNGRAAQEAARQSYLAQARRRRVRTVSVSRRGQTPSPAPLSRQSGGAAQGTFRGGRSRSSSLSYSPNTSHSLYSSSPASVSTYSAGDHSEGASVAPASFSSRENLLDSDWDDSDDQEEEVYDPDREVRFVDGYDPDADSTAETEAGDFEETSMVETLTAGDEDGQDWFEKSEEALQSREEEEGGEEEASIELSERQKGNFNKGDRGNVFYPTLLRNAEAEQLLWSDRTKYVRCQIKIERAHKSIARVLDSRCKHSEILIVGRSRANQTYMDDEVVVEITAEPGTNRSQQQVNGVRQAGADNSVEKLPHGKVVGLLNRVNYSDVDHPVLFCTLDEMEGHLMKPLCKTVPKIHVLNDLVRRKYLALKKNRIELKKISPEGEVIHTGFLNVEQDKREQYVFKVAILAWRPQTIYPLGAVLSAHIGGRDYAGGLQVLSMQQRVPKRYPRAAVESTKVLLQQTLSKKGRQDLTELRLFTIDPPGSKDIDDAISIQKKGTHYVIGVHIADVAAQVAKDSGVDQEARKRAVTFYPLNRRPHAMLPEPLSHGKCSLLQDQERLALSVFFTFNEKGKQVQEPSIQKTVIRSCRQLTYEEAQKVIKAEENVNVDSMVQEDIRQLHKITSQLKEMRQKHSMLFVPFEDPRLHDLERLNEHTEAHSLIEELMILANATVASYLTKRPRYRDVMLVRTHTAPSWEELAQWREAEGSVTDLVMQLQGKKVTPTGTQLSLSTSVPTESAARKQKNVVLQKEVWHKLCQCLEEGELTEARRLVYMDALHPLQCLAASRWMNLMETAQYGCCLGLNRPDLRHFGLDLDVYTHFTSPIRRYADVYVQRLLHAALSGAAPDSTPDDVTALCCVINSATSRQKAFGKGCMSLKVSESLQRQPLLFRAYVDKVDEEQLTVCVPSLLKVSDRKQDLPFSILGVSSQPELVTDTITKIDSVTVQWNKRIYEKNGLCPGSLRPIWEHLDRSAEREQAALQNLPSEARKQKKMQPLIMYISPDQLSKSVRHADWIHILQNLTSGRDQAWNAAPQALDRVPRPANGPAGRDHVEAEYMSCEKGDRTVSVRPVKFKRVYTQGQVVQVQMSAQPKSGLLKPRVEVLHTAHNASVCTQHVSEPVPVLTSFATRATRDQNFTTYLEYARAWMPLLEMEAAVEAGNNDGGVVIENVPVSLKIQTLSNNLRYRGSFELDAKFCFDRCIDFGGKSSDTIEEEEFKSDNSYPLDYLCLRYKMKCSDAVISRVRNSEVPEAVDTHFTWLAHASVVRVNHLDKKSESGGKLVITFVLTNSSPQPPPQLMAKAGDKVTIEVLPKSEVDRRCQMALLLLEDETRELARAIAFGRSIPKLESDHKKLALRLGMRPEKYDVLVNDETARHLPRNNPDQESAIKMALTHSLALVQGPPGTGKTNTGIKLVYLFSKINRQLEAEGKGKKTVLYCGPSNKSVDLVARELRSKLGSKCPKIVRMYGSAIERKDYPVPTGDLRSSKNLRDLNSDPSLQDISLHHLIRMDDRKHAEEIIRFDSHFQKCILYPRKFKATSNDLKNYRKLVNKASLLELGKYEVVLTTTSVGGNHKLIKGTNKSIYQVMIDECAMSTEPQSMVPITATKAKQVVLIGDHKQLRPIIKCQPASELGLDRSLFERLFTRFPSYTVFLGTQYRMHPQICAFPSKEFYENKLETGRSILWTGTPLSFWPRHPISNLADKVTPHILVDVRGVEETLSVTTEDGNERSKSNALEAEKVVEILTFLKQQHKVETGCVKILTQYNAQRSMLEKKLRDLCMDRSQNVFDRYDVNKLQISTVVSSQGGEWDYVILSTVRSIPSYMIEPNPTHGWCRQNLGFITDRNQVNVALTRARRGLFIVGNVELLRCDEVWSHLVKRYELLNCAFSDPSLFPPPPPARPRNRRHHSQHTGAATNSWQRA</sequence>
<dbReference type="InterPro" id="IPR001900">
    <property type="entry name" value="RNase_II/R"/>
</dbReference>
<protein>
    <recommendedName>
        <fullName evidence="7">RNB domain-containing protein</fullName>
    </recommendedName>
</protein>
<reference evidence="8 9" key="1">
    <citation type="submission" date="2024-02" db="EMBL/GenBank/DDBJ databases">
        <title>Chromosome-scale genome assembly of the rough periwinkle Littorina saxatilis.</title>
        <authorList>
            <person name="De Jode A."/>
            <person name="Faria R."/>
            <person name="Formenti G."/>
            <person name="Sims Y."/>
            <person name="Smith T.P."/>
            <person name="Tracey A."/>
            <person name="Wood J.M.D."/>
            <person name="Zagrodzka Z.B."/>
            <person name="Johannesson K."/>
            <person name="Butlin R.K."/>
            <person name="Leder E.H."/>
        </authorList>
    </citation>
    <scope>NUCLEOTIDE SEQUENCE [LARGE SCALE GENOMIC DNA]</scope>
    <source>
        <strain evidence="8">Snail1</strain>
        <tissue evidence="8">Muscle</tissue>
    </source>
</reference>
<dbReference type="Proteomes" id="UP001374579">
    <property type="component" value="Unassembled WGS sequence"/>
</dbReference>
<feature type="compositionally biased region" description="Polar residues" evidence="6">
    <location>
        <begin position="87"/>
        <end position="102"/>
    </location>
</feature>
<accession>A0AAN9GAD1</accession>
<evidence type="ECO:0000313" key="8">
    <source>
        <dbReference type="EMBL" id="KAK7100384.1"/>
    </source>
</evidence>
<comment type="caution">
    <text evidence="8">The sequence shown here is derived from an EMBL/GenBank/DDBJ whole genome shotgun (WGS) entry which is preliminary data.</text>
</comment>
<dbReference type="InterPro" id="IPR041677">
    <property type="entry name" value="DNA2/NAM7_AAA_11"/>
</dbReference>
<dbReference type="InterPro" id="IPR022966">
    <property type="entry name" value="RNase_II/R_CS"/>
</dbReference>
<dbReference type="GO" id="GO:0005524">
    <property type="term" value="F:ATP binding"/>
    <property type="evidence" value="ECO:0007669"/>
    <property type="project" value="UniProtKB-KW"/>
</dbReference>
<feature type="region of interest" description="Disordered" evidence="6">
    <location>
        <begin position="2328"/>
        <end position="2355"/>
    </location>
</feature>
<feature type="compositionally biased region" description="Low complexity" evidence="6">
    <location>
        <begin position="498"/>
        <end position="526"/>
    </location>
</feature>
<evidence type="ECO:0000256" key="4">
    <source>
        <dbReference type="ARBA" id="ARBA00022806"/>
    </source>
</evidence>
<keyword evidence="2" id="KW-0547">Nucleotide-binding</keyword>
<name>A0AAN9GAD1_9CAEN</name>
<evidence type="ECO:0000256" key="5">
    <source>
        <dbReference type="ARBA" id="ARBA00022840"/>
    </source>
</evidence>
<dbReference type="SUPFAM" id="SSF52540">
    <property type="entry name" value="P-loop containing nucleoside triphosphate hydrolases"/>
    <property type="match status" value="1"/>
</dbReference>
<feature type="region of interest" description="Disordered" evidence="6">
    <location>
        <begin position="443"/>
        <end position="593"/>
    </location>
</feature>
<organism evidence="8 9">
    <name type="scientific">Littorina saxatilis</name>
    <dbReference type="NCBI Taxonomy" id="31220"/>
    <lineage>
        <taxon>Eukaryota</taxon>
        <taxon>Metazoa</taxon>
        <taxon>Spiralia</taxon>
        <taxon>Lophotrochozoa</taxon>
        <taxon>Mollusca</taxon>
        <taxon>Gastropoda</taxon>
        <taxon>Caenogastropoda</taxon>
        <taxon>Littorinimorpha</taxon>
        <taxon>Littorinoidea</taxon>
        <taxon>Littorinidae</taxon>
        <taxon>Littorina</taxon>
    </lineage>
</organism>
<keyword evidence="9" id="KW-1185">Reference proteome</keyword>
<dbReference type="InterPro" id="IPR041679">
    <property type="entry name" value="DNA2/NAM7-like_C"/>
</dbReference>
<dbReference type="Pfam" id="PF13086">
    <property type="entry name" value="AAA_11"/>
    <property type="match status" value="1"/>
</dbReference>
<dbReference type="InterPro" id="IPR027417">
    <property type="entry name" value="P-loop_NTPase"/>
</dbReference>
<dbReference type="Pfam" id="PF13087">
    <property type="entry name" value="AAA_12"/>
    <property type="match status" value="1"/>
</dbReference>
<feature type="compositionally biased region" description="Acidic residues" evidence="6">
    <location>
        <begin position="620"/>
        <end position="630"/>
    </location>
</feature>
<feature type="compositionally biased region" description="Acidic residues" evidence="6">
    <location>
        <begin position="547"/>
        <end position="562"/>
    </location>
</feature>
<dbReference type="Gene3D" id="3.40.50.300">
    <property type="entry name" value="P-loop containing nucleotide triphosphate hydrolases"/>
    <property type="match status" value="2"/>
</dbReference>
<gene>
    <name evidence="8" type="ORF">V1264_023348</name>
</gene>
<dbReference type="GO" id="GO:0043139">
    <property type="term" value="F:5'-3' DNA helicase activity"/>
    <property type="evidence" value="ECO:0007669"/>
    <property type="project" value="TreeGrafter"/>
</dbReference>
<evidence type="ECO:0000313" key="9">
    <source>
        <dbReference type="Proteomes" id="UP001374579"/>
    </source>
</evidence>
<dbReference type="InterPro" id="IPR047187">
    <property type="entry name" value="SF1_C_Upf1"/>
</dbReference>
<dbReference type="SUPFAM" id="SSF50249">
    <property type="entry name" value="Nucleic acid-binding proteins"/>
    <property type="match status" value="1"/>
</dbReference>
<keyword evidence="3" id="KW-0378">Hydrolase</keyword>
<dbReference type="Pfam" id="PF25049">
    <property type="entry name" value="OB_HELZ2"/>
    <property type="match status" value="1"/>
</dbReference>
<feature type="domain" description="RNB" evidence="7">
    <location>
        <begin position="905"/>
        <end position="1279"/>
    </location>
</feature>
<feature type="compositionally biased region" description="Basic and acidic residues" evidence="6">
    <location>
        <begin position="633"/>
        <end position="644"/>
    </location>
</feature>
<dbReference type="FunFam" id="3.40.50.300:FF:000326">
    <property type="entry name" value="P-loop containing nucleoside triphosphate hydrolase"/>
    <property type="match status" value="1"/>
</dbReference>
<dbReference type="CDD" id="cd18808">
    <property type="entry name" value="SF1_C_Upf1"/>
    <property type="match status" value="1"/>
</dbReference>
<evidence type="ECO:0000256" key="6">
    <source>
        <dbReference type="SAM" id="MobiDB-lite"/>
    </source>
</evidence>
<evidence type="ECO:0000256" key="3">
    <source>
        <dbReference type="ARBA" id="ARBA00022801"/>
    </source>
</evidence>
<dbReference type="GO" id="GO:0016787">
    <property type="term" value="F:hydrolase activity"/>
    <property type="evidence" value="ECO:0007669"/>
    <property type="project" value="UniProtKB-KW"/>
</dbReference>
<feature type="region of interest" description="Disordered" evidence="6">
    <location>
        <begin position="612"/>
        <end position="644"/>
    </location>
</feature>